<keyword evidence="2" id="KW-1185">Reference proteome</keyword>
<dbReference type="AlphaFoldDB" id="A0A2J6TL22"/>
<dbReference type="EMBL" id="KZ613780">
    <property type="protein sequence ID" value="PMD63707.1"/>
    <property type="molecule type" value="Genomic_DNA"/>
</dbReference>
<name>A0A2J6TL22_9HELO</name>
<organism evidence="1 2">
    <name type="scientific">Hyaloscypha bicolor E</name>
    <dbReference type="NCBI Taxonomy" id="1095630"/>
    <lineage>
        <taxon>Eukaryota</taxon>
        <taxon>Fungi</taxon>
        <taxon>Dikarya</taxon>
        <taxon>Ascomycota</taxon>
        <taxon>Pezizomycotina</taxon>
        <taxon>Leotiomycetes</taxon>
        <taxon>Helotiales</taxon>
        <taxon>Hyaloscyphaceae</taxon>
        <taxon>Hyaloscypha</taxon>
        <taxon>Hyaloscypha bicolor</taxon>
    </lineage>
</organism>
<dbReference type="OrthoDB" id="4460827at2759"/>
<sequence length="70" mass="8225">MMASAAPLRKYQTELRDTGYISREALKAKLVEIFGQMNFKISTKNERWIYYAPRRLTPEEMQSIMPHGET</sequence>
<dbReference type="GeneID" id="36587730"/>
<evidence type="ECO:0000313" key="2">
    <source>
        <dbReference type="Proteomes" id="UP000235371"/>
    </source>
</evidence>
<gene>
    <name evidence="1" type="ORF">K444DRAFT_609894</name>
</gene>
<evidence type="ECO:0000313" key="1">
    <source>
        <dbReference type="EMBL" id="PMD63707.1"/>
    </source>
</evidence>
<accession>A0A2J6TL22</accession>
<dbReference type="RefSeq" id="XP_024740611.1">
    <property type="nucleotide sequence ID" value="XM_024879653.1"/>
</dbReference>
<dbReference type="Proteomes" id="UP000235371">
    <property type="component" value="Unassembled WGS sequence"/>
</dbReference>
<protein>
    <submittedName>
        <fullName evidence="1">Uncharacterized protein</fullName>
    </submittedName>
</protein>
<dbReference type="InParanoid" id="A0A2J6TL22"/>
<reference evidence="1 2" key="1">
    <citation type="submission" date="2016-04" db="EMBL/GenBank/DDBJ databases">
        <title>A degradative enzymes factory behind the ericoid mycorrhizal symbiosis.</title>
        <authorList>
            <consortium name="DOE Joint Genome Institute"/>
            <person name="Martino E."/>
            <person name="Morin E."/>
            <person name="Grelet G."/>
            <person name="Kuo A."/>
            <person name="Kohler A."/>
            <person name="Daghino S."/>
            <person name="Barry K."/>
            <person name="Choi C."/>
            <person name="Cichocki N."/>
            <person name="Clum A."/>
            <person name="Copeland A."/>
            <person name="Hainaut M."/>
            <person name="Haridas S."/>
            <person name="Labutti K."/>
            <person name="Lindquist E."/>
            <person name="Lipzen A."/>
            <person name="Khouja H.-R."/>
            <person name="Murat C."/>
            <person name="Ohm R."/>
            <person name="Olson A."/>
            <person name="Spatafora J."/>
            <person name="Veneault-Fourrey C."/>
            <person name="Henrissat B."/>
            <person name="Grigoriev I."/>
            <person name="Martin F."/>
            <person name="Perotto S."/>
        </authorList>
    </citation>
    <scope>NUCLEOTIDE SEQUENCE [LARGE SCALE GENOMIC DNA]</scope>
    <source>
        <strain evidence="1 2">E</strain>
    </source>
</reference>
<proteinExistence type="predicted"/>